<sequence length="79" mass="8866">MSIFILVVLCSSLGCITYFAIRTFINLKQVMSICSSSSYKLNNLQAQAFYALVSQTLIPVILMHFPCMVVTYDCCSFGY</sequence>
<dbReference type="AlphaFoldDB" id="A0A9P1IYY0"/>
<keyword evidence="3" id="KW-1185">Reference proteome</keyword>
<gene>
    <name evidence="2" type="ORF">CAMP_LOCUS15893</name>
</gene>
<evidence type="ECO:0000313" key="2">
    <source>
        <dbReference type="EMBL" id="CAI5453256.1"/>
    </source>
</evidence>
<name>A0A9P1IYY0_9PELO</name>
<protein>
    <submittedName>
        <fullName evidence="2">Uncharacterized protein</fullName>
    </submittedName>
</protein>
<dbReference type="Proteomes" id="UP001152747">
    <property type="component" value="Unassembled WGS sequence"/>
</dbReference>
<accession>A0A9P1IYY0</accession>
<dbReference type="Pfam" id="PF10326">
    <property type="entry name" value="7TM_GPCR_Str"/>
    <property type="match status" value="1"/>
</dbReference>
<evidence type="ECO:0000256" key="1">
    <source>
        <dbReference type="SAM" id="Phobius"/>
    </source>
</evidence>
<comment type="caution">
    <text evidence="2">The sequence shown here is derived from an EMBL/GenBank/DDBJ whole genome shotgun (WGS) entry which is preliminary data.</text>
</comment>
<keyword evidence="1" id="KW-0472">Membrane</keyword>
<feature type="transmembrane region" description="Helical" evidence="1">
    <location>
        <begin position="6"/>
        <end position="27"/>
    </location>
</feature>
<dbReference type="InterPro" id="IPR019428">
    <property type="entry name" value="7TM_GPCR_serpentine_rcpt_Str"/>
</dbReference>
<proteinExistence type="predicted"/>
<organism evidence="2 3">
    <name type="scientific">Caenorhabditis angaria</name>
    <dbReference type="NCBI Taxonomy" id="860376"/>
    <lineage>
        <taxon>Eukaryota</taxon>
        <taxon>Metazoa</taxon>
        <taxon>Ecdysozoa</taxon>
        <taxon>Nematoda</taxon>
        <taxon>Chromadorea</taxon>
        <taxon>Rhabditida</taxon>
        <taxon>Rhabditina</taxon>
        <taxon>Rhabditomorpha</taxon>
        <taxon>Rhabditoidea</taxon>
        <taxon>Rhabditidae</taxon>
        <taxon>Peloderinae</taxon>
        <taxon>Caenorhabditis</taxon>
    </lineage>
</organism>
<evidence type="ECO:0000313" key="3">
    <source>
        <dbReference type="Proteomes" id="UP001152747"/>
    </source>
</evidence>
<reference evidence="2" key="1">
    <citation type="submission" date="2022-11" db="EMBL/GenBank/DDBJ databases">
        <authorList>
            <person name="Kikuchi T."/>
        </authorList>
    </citation>
    <scope>NUCLEOTIDE SEQUENCE</scope>
    <source>
        <strain evidence="2">PS1010</strain>
    </source>
</reference>
<dbReference type="EMBL" id="CANHGI010000005">
    <property type="protein sequence ID" value="CAI5453256.1"/>
    <property type="molecule type" value="Genomic_DNA"/>
</dbReference>
<keyword evidence="1" id="KW-1133">Transmembrane helix</keyword>
<keyword evidence="1" id="KW-0812">Transmembrane</keyword>
<feature type="transmembrane region" description="Helical" evidence="1">
    <location>
        <begin position="48"/>
        <end position="72"/>
    </location>
</feature>